<organism evidence="2">
    <name type="scientific">uncultured Rubrobacteraceae bacterium</name>
    <dbReference type="NCBI Taxonomy" id="349277"/>
    <lineage>
        <taxon>Bacteria</taxon>
        <taxon>Bacillati</taxon>
        <taxon>Actinomycetota</taxon>
        <taxon>Rubrobacteria</taxon>
        <taxon>Rubrobacterales</taxon>
        <taxon>Rubrobacteraceae</taxon>
        <taxon>environmental samples</taxon>
    </lineage>
</organism>
<name>A0A6J4P279_9ACTN</name>
<sequence>AEPRLLPAGVLLSSGSRDGRDPVQGVEGVPRNVEDGRRSGLRRVYGRSRAALRVVAVGSLRRGRYEPRARGRPGRLLYRSRRAPPAVHQPSGVQVQVSVLLGTHPGSRGVRRDRPCAVSL</sequence>
<evidence type="ECO:0000256" key="1">
    <source>
        <dbReference type="SAM" id="MobiDB-lite"/>
    </source>
</evidence>
<gene>
    <name evidence="2" type="ORF">AVDCRST_MAG03-1432</name>
</gene>
<proteinExistence type="predicted"/>
<evidence type="ECO:0000313" key="2">
    <source>
        <dbReference type="EMBL" id="CAA9404269.1"/>
    </source>
</evidence>
<feature type="non-terminal residue" evidence="2">
    <location>
        <position position="120"/>
    </location>
</feature>
<protein>
    <submittedName>
        <fullName evidence="2">Uncharacterized protein</fullName>
    </submittedName>
</protein>
<reference evidence="2" key="1">
    <citation type="submission" date="2020-02" db="EMBL/GenBank/DDBJ databases">
        <authorList>
            <person name="Meier V. D."/>
        </authorList>
    </citation>
    <scope>NUCLEOTIDE SEQUENCE</scope>
    <source>
        <strain evidence="2">AVDCRST_MAG03</strain>
    </source>
</reference>
<feature type="non-terminal residue" evidence="2">
    <location>
        <position position="1"/>
    </location>
</feature>
<feature type="region of interest" description="Disordered" evidence="1">
    <location>
        <begin position="1"/>
        <end position="37"/>
    </location>
</feature>
<dbReference type="EMBL" id="CADCUT010000085">
    <property type="protein sequence ID" value="CAA9404269.1"/>
    <property type="molecule type" value="Genomic_DNA"/>
</dbReference>
<dbReference type="AlphaFoldDB" id="A0A6J4P279"/>
<accession>A0A6J4P279</accession>